<evidence type="ECO:0000313" key="7">
    <source>
        <dbReference type="Proteomes" id="UP001444146"/>
    </source>
</evidence>
<dbReference type="RefSeq" id="WP_347796525.1">
    <property type="nucleotide sequence ID" value="NZ_JAYMYY010000009.1"/>
</dbReference>
<protein>
    <submittedName>
        <fullName evidence="6">Transcriptional regulator CynR</fullName>
    </submittedName>
</protein>
<dbReference type="PRINTS" id="PR00039">
    <property type="entry name" value="HTHLYSR"/>
</dbReference>
<evidence type="ECO:0000259" key="5">
    <source>
        <dbReference type="PROSITE" id="PS50931"/>
    </source>
</evidence>
<keyword evidence="2" id="KW-0805">Transcription regulation</keyword>
<dbReference type="PANTHER" id="PTHR30419">
    <property type="entry name" value="HTH-TYPE TRANSCRIPTIONAL REGULATOR YBHD"/>
    <property type="match status" value="1"/>
</dbReference>
<comment type="similarity">
    <text evidence="1">Belongs to the LysR transcriptional regulatory family.</text>
</comment>
<dbReference type="Gene3D" id="1.10.10.10">
    <property type="entry name" value="Winged helix-like DNA-binding domain superfamily/Winged helix DNA-binding domain"/>
    <property type="match status" value="1"/>
</dbReference>
<proteinExistence type="inferred from homology"/>
<dbReference type="PROSITE" id="PS50931">
    <property type="entry name" value="HTH_LYSR"/>
    <property type="match status" value="1"/>
</dbReference>
<keyword evidence="4" id="KW-0804">Transcription</keyword>
<keyword evidence="3" id="KW-0238">DNA-binding</keyword>
<dbReference type="InterPro" id="IPR036390">
    <property type="entry name" value="WH_DNA-bd_sf"/>
</dbReference>
<evidence type="ECO:0000256" key="4">
    <source>
        <dbReference type="ARBA" id="ARBA00023163"/>
    </source>
</evidence>
<dbReference type="SUPFAM" id="SSF53850">
    <property type="entry name" value="Periplasmic binding protein-like II"/>
    <property type="match status" value="1"/>
</dbReference>
<dbReference type="InterPro" id="IPR000847">
    <property type="entry name" value="LysR_HTH_N"/>
</dbReference>
<dbReference type="NCBIfam" id="NF008416">
    <property type="entry name" value="PRK11242.1"/>
    <property type="match status" value="1"/>
</dbReference>
<sequence>MLLRHIHYFLAVAEHRGFTRAAAALHVSQPALSQQIRQLEEALGAQLFDRSGRHIRLTDAGEAWSVYAKNAIRALDEGKRALHDVEDLSRGALRIAVTPTFNAWFVGPLMAEFYARHPNVTVQLQEMSQDKIEELLLNDELDVGIAFDEVHSPDIEAQALLVESLALVVANQHPRAHQQSIDLPLLSQEKLILLSPEFATREQIDRFCRQRELQPQVLMEANSISAVLELVSRTTLATLLPAPIAAQRDDLQAIALNPPLLERTAVLLLRKGAWRTAATRALTSLAHEKAKEWTPGR</sequence>
<dbReference type="EMBL" id="JAYMYY010000009">
    <property type="protein sequence ID" value="MEO3992306.1"/>
    <property type="molecule type" value="Genomic_DNA"/>
</dbReference>
<dbReference type="InterPro" id="IPR036388">
    <property type="entry name" value="WH-like_DNA-bd_sf"/>
</dbReference>
<accession>A0ABV0HPG7</accession>
<reference evidence="6 7" key="1">
    <citation type="submission" date="2024-01" db="EMBL/GenBank/DDBJ databases">
        <title>Pseudocitrobacter sp. Endophytic strain Cyp-38L.</title>
        <authorList>
            <person name="Amer M.A."/>
            <person name="Hamed S.M."/>
        </authorList>
    </citation>
    <scope>NUCLEOTIDE SEQUENCE [LARGE SCALE GENOMIC DNA]</scope>
    <source>
        <strain evidence="6 7">Cyp38S</strain>
    </source>
</reference>
<dbReference type="InterPro" id="IPR050950">
    <property type="entry name" value="HTH-type_LysR_regulators"/>
</dbReference>
<dbReference type="Pfam" id="PF03466">
    <property type="entry name" value="LysR_substrate"/>
    <property type="match status" value="1"/>
</dbReference>
<evidence type="ECO:0000256" key="3">
    <source>
        <dbReference type="ARBA" id="ARBA00023125"/>
    </source>
</evidence>
<organism evidence="6 7">
    <name type="scientific">Pseudocitrobacter cyperus</name>
    <dbReference type="NCBI Taxonomy" id="3112843"/>
    <lineage>
        <taxon>Bacteria</taxon>
        <taxon>Pseudomonadati</taxon>
        <taxon>Pseudomonadota</taxon>
        <taxon>Gammaproteobacteria</taxon>
        <taxon>Enterobacterales</taxon>
        <taxon>Enterobacteriaceae</taxon>
        <taxon>Pseudocitrobacter</taxon>
    </lineage>
</organism>
<evidence type="ECO:0000256" key="2">
    <source>
        <dbReference type="ARBA" id="ARBA00023015"/>
    </source>
</evidence>
<name>A0ABV0HPG7_9ENTR</name>
<keyword evidence="7" id="KW-1185">Reference proteome</keyword>
<evidence type="ECO:0000256" key="1">
    <source>
        <dbReference type="ARBA" id="ARBA00009437"/>
    </source>
</evidence>
<dbReference type="Pfam" id="PF00126">
    <property type="entry name" value="HTH_1"/>
    <property type="match status" value="1"/>
</dbReference>
<dbReference type="InterPro" id="IPR005119">
    <property type="entry name" value="LysR_subst-bd"/>
</dbReference>
<feature type="domain" description="HTH lysR-type" evidence="5">
    <location>
        <begin position="1"/>
        <end position="58"/>
    </location>
</feature>
<evidence type="ECO:0000313" key="6">
    <source>
        <dbReference type="EMBL" id="MEO3992306.1"/>
    </source>
</evidence>
<dbReference type="SUPFAM" id="SSF46785">
    <property type="entry name" value="Winged helix' DNA-binding domain"/>
    <property type="match status" value="1"/>
</dbReference>
<gene>
    <name evidence="6" type="primary">cynR</name>
    <name evidence="6" type="ORF">VSR74_21145</name>
</gene>
<dbReference type="Proteomes" id="UP001444146">
    <property type="component" value="Unassembled WGS sequence"/>
</dbReference>
<comment type="caution">
    <text evidence="6">The sequence shown here is derived from an EMBL/GenBank/DDBJ whole genome shotgun (WGS) entry which is preliminary data.</text>
</comment>
<dbReference type="Gene3D" id="3.40.190.290">
    <property type="match status" value="1"/>
</dbReference>